<evidence type="ECO:0000313" key="8">
    <source>
        <dbReference type="Proteomes" id="UP000182114"/>
    </source>
</evidence>
<comment type="subcellular location">
    <subcellularLocation>
        <location evidence="1">Cell membrane</location>
        <topology evidence="1">Multi-pass membrane protein</topology>
    </subcellularLocation>
</comment>
<feature type="transmembrane region" description="Helical" evidence="6">
    <location>
        <begin position="305"/>
        <end position="333"/>
    </location>
</feature>
<evidence type="ECO:0000256" key="2">
    <source>
        <dbReference type="ARBA" id="ARBA00022475"/>
    </source>
</evidence>
<feature type="transmembrane region" description="Helical" evidence="6">
    <location>
        <begin position="184"/>
        <end position="204"/>
    </location>
</feature>
<organism evidence="7 8">
    <name type="scientific">Cellulophaga baltica</name>
    <dbReference type="NCBI Taxonomy" id="76594"/>
    <lineage>
        <taxon>Bacteria</taxon>
        <taxon>Pseudomonadati</taxon>
        <taxon>Bacteroidota</taxon>
        <taxon>Flavobacteriia</taxon>
        <taxon>Flavobacteriales</taxon>
        <taxon>Flavobacteriaceae</taxon>
        <taxon>Cellulophaga</taxon>
    </lineage>
</organism>
<evidence type="ECO:0000256" key="5">
    <source>
        <dbReference type="ARBA" id="ARBA00023136"/>
    </source>
</evidence>
<feature type="transmembrane region" description="Helical" evidence="6">
    <location>
        <begin position="345"/>
        <end position="364"/>
    </location>
</feature>
<dbReference type="RefSeq" id="WP_024479195.1">
    <property type="nucleotide sequence ID" value="NZ_FNBD01000005.1"/>
</dbReference>
<dbReference type="PANTHER" id="PTHR30250:SF11">
    <property type="entry name" value="O-ANTIGEN TRANSPORTER-RELATED"/>
    <property type="match status" value="1"/>
</dbReference>
<feature type="transmembrane region" description="Helical" evidence="6">
    <location>
        <begin position="88"/>
        <end position="109"/>
    </location>
</feature>
<feature type="transmembrane region" description="Helical" evidence="6">
    <location>
        <begin position="121"/>
        <end position="139"/>
    </location>
</feature>
<evidence type="ECO:0000256" key="1">
    <source>
        <dbReference type="ARBA" id="ARBA00004651"/>
    </source>
</evidence>
<feature type="transmembrane region" description="Helical" evidence="6">
    <location>
        <begin position="21"/>
        <end position="41"/>
    </location>
</feature>
<evidence type="ECO:0000256" key="3">
    <source>
        <dbReference type="ARBA" id="ARBA00022692"/>
    </source>
</evidence>
<keyword evidence="4 6" id="KW-1133">Transmembrane helix</keyword>
<keyword evidence="8" id="KW-1185">Reference proteome</keyword>
<dbReference type="PANTHER" id="PTHR30250">
    <property type="entry name" value="PST FAMILY PREDICTED COLANIC ACID TRANSPORTER"/>
    <property type="match status" value="1"/>
</dbReference>
<dbReference type="AlphaFoldDB" id="A0A1G7H6H0"/>
<name>A0A1G7H6H0_9FLAO</name>
<dbReference type="EMBL" id="FNBD01000005">
    <property type="protein sequence ID" value="SDE95971.1"/>
    <property type="molecule type" value="Genomic_DNA"/>
</dbReference>
<dbReference type="GO" id="GO:0005886">
    <property type="term" value="C:plasma membrane"/>
    <property type="evidence" value="ECO:0007669"/>
    <property type="project" value="UniProtKB-SubCell"/>
</dbReference>
<keyword evidence="5 6" id="KW-0472">Membrane</keyword>
<proteinExistence type="predicted"/>
<gene>
    <name evidence="7" type="ORF">SAMN04487992_105304</name>
</gene>
<evidence type="ECO:0000313" key="7">
    <source>
        <dbReference type="EMBL" id="SDE95971.1"/>
    </source>
</evidence>
<reference evidence="8" key="1">
    <citation type="submission" date="2016-10" db="EMBL/GenBank/DDBJ databases">
        <authorList>
            <person name="Varghese N."/>
            <person name="Submissions S."/>
        </authorList>
    </citation>
    <scope>NUCLEOTIDE SEQUENCE [LARGE SCALE GENOMIC DNA]</scope>
    <source>
        <strain evidence="8">DSM 24729</strain>
    </source>
</reference>
<keyword evidence="2" id="KW-1003">Cell membrane</keyword>
<evidence type="ECO:0000256" key="4">
    <source>
        <dbReference type="ARBA" id="ARBA00022989"/>
    </source>
</evidence>
<dbReference type="Proteomes" id="UP000182114">
    <property type="component" value="Unassembled WGS sequence"/>
</dbReference>
<feature type="transmembrane region" description="Helical" evidence="6">
    <location>
        <begin position="400"/>
        <end position="419"/>
    </location>
</feature>
<accession>A0A1G7H6H0</accession>
<sequence>MSLKKRLVNNGLASILSKGVRVLEQLFLVPFFIAAWGAAYYGEWITLTIIPSVMAFSNLGFGSAAANSLVLTYASGDKQKAANICKTGFYIITIMVLIAIVLGAIAIYVLDIFHVFDKSLINSQDAILAVSILIIARLLNFYDQLIESFYRAAQRAALSINLLTIRAALNLAAGLFVLLLEYGIVAFAISQLIVTVLFSILYWLKGRSVLGLYKNYTGTKDAVILKGITTKGLSYLMLPVWQIIYFQGTTFVVRIVLGPEAVAIFNTARTLSRSLNQLLYLVEPTVFPELQIAIGKNDWKTAKQIFRVSIIGVFLLSLIGVIFLAIFGLWFYNIWTNNELELPQAMWYTLISAMLFNALWYTSEMVFRAVNQPKRMGIYGIIAAILSVLLTYLFATFYGITGAAIGAVSLDLILVFLVVPNGCKIMKMSMNDLVSHGADDFRELFQKILKKIKK</sequence>
<evidence type="ECO:0000256" key="6">
    <source>
        <dbReference type="SAM" id="Phobius"/>
    </source>
</evidence>
<feature type="transmembrane region" description="Helical" evidence="6">
    <location>
        <begin position="376"/>
        <end position="394"/>
    </location>
</feature>
<protein>
    <submittedName>
        <fullName evidence="7">Na+-driven multidrug efflux pump</fullName>
    </submittedName>
</protein>
<keyword evidence="3 6" id="KW-0812">Transmembrane</keyword>
<dbReference type="eggNOG" id="COG2244">
    <property type="taxonomic scope" value="Bacteria"/>
</dbReference>
<feature type="transmembrane region" description="Helical" evidence="6">
    <location>
        <begin position="160"/>
        <end position="178"/>
    </location>
</feature>
<dbReference type="InterPro" id="IPR050833">
    <property type="entry name" value="Poly_Biosynth_Transport"/>
</dbReference>
<feature type="transmembrane region" description="Helical" evidence="6">
    <location>
        <begin position="53"/>
        <end position="76"/>
    </location>
</feature>